<protein>
    <submittedName>
        <fullName evidence="3">Lipocalin</fullName>
    </submittedName>
</protein>
<evidence type="ECO:0000256" key="2">
    <source>
        <dbReference type="SAM" id="SignalP"/>
    </source>
</evidence>
<organism evidence="3">
    <name type="scientific">Rhipicephalus zambeziensis</name>
    <dbReference type="NCBI Taxonomy" id="60191"/>
    <lineage>
        <taxon>Eukaryota</taxon>
        <taxon>Metazoa</taxon>
        <taxon>Ecdysozoa</taxon>
        <taxon>Arthropoda</taxon>
        <taxon>Chelicerata</taxon>
        <taxon>Arachnida</taxon>
        <taxon>Acari</taxon>
        <taxon>Parasitiformes</taxon>
        <taxon>Ixodida</taxon>
        <taxon>Ixodoidea</taxon>
        <taxon>Ixodidae</taxon>
        <taxon>Rhipicephalinae</taxon>
        <taxon>Rhipicephalus</taxon>
        <taxon>Rhipicephalus</taxon>
    </lineage>
</organism>
<feature type="region of interest" description="Disordered" evidence="1">
    <location>
        <begin position="137"/>
        <end position="158"/>
    </location>
</feature>
<feature type="signal peptide" evidence="2">
    <location>
        <begin position="1"/>
        <end position="23"/>
    </location>
</feature>
<dbReference type="EMBL" id="GFPF01003813">
    <property type="protein sequence ID" value="MAA14959.1"/>
    <property type="molecule type" value="Transcribed_RNA"/>
</dbReference>
<feature type="compositionally biased region" description="Basic and acidic residues" evidence="1">
    <location>
        <begin position="144"/>
        <end position="158"/>
    </location>
</feature>
<sequence>MAGMFRITVLALIFTAARKFCNAAEVEAQETSKPNVFKEFWTNYTKVWTIWTTDDYYDCQWEAPANVSESGLQIATHFLYYNISYTWHRYWIFDKNNTLTSVEEPIGVYKRHLVYQNTSCAVLKVELWWFVNASGNNEEEPNDKDERTTTKPDEDGFESRCVASDREGKCLCNSRPHYKVLANDSATEDDLTDCIYAYNETRGRLFKSVKVYKPECKNTQRKYQLVRSH</sequence>
<accession>A0A224YGS9</accession>
<name>A0A224YGS9_9ACAR</name>
<proteinExistence type="predicted"/>
<feature type="chain" id="PRO_5012375224" evidence="2">
    <location>
        <begin position="24"/>
        <end position="229"/>
    </location>
</feature>
<reference evidence="3" key="1">
    <citation type="journal article" date="2017" name="Parasit. Vectors">
        <title>Sialotranscriptomics of Rhipicephalus zambeziensis reveals intricate expression profiles of secretory proteins and suggests tight temporal transcriptional regulation during blood-feeding.</title>
        <authorList>
            <person name="de Castro M.H."/>
            <person name="de Klerk D."/>
            <person name="Pienaar R."/>
            <person name="Rees D.J.G."/>
            <person name="Mans B.J."/>
        </authorList>
    </citation>
    <scope>NUCLEOTIDE SEQUENCE</scope>
    <source>
        <tissue evidence="3">Salivary glands</tissue>
    </source>
</reference>
<evidence type="ECO:0000313" key="3">
    <source>
        <dbReference type="EMBL" id="MAA14959.1"/>
    </source>
</evidence>
<keyword evidence="2" id="KW-0732">Signal</keyword>
<dbReference type="AlphaFoldDB" id="A0A224YGS9"/>
<evidence type="ECO:0000256" key="1">
    <source>
        <dbReference type="SAM" id="MobiDB-lite"/>
    </source>
</evidence>